<organism evidence="1 2">
    <name type="scientific">Cotesia glomerata</name>
    <name type="common">Lepidopteran parasitic wasp</name>
    <name type="synonym">Apanteles glomeratus</name>
    <dbReference type="NCBI Taxonomy" id="32391"/>
    <lineage>
        <taxon>Eukaryota</taxon>
        <taxon>Metazoa</taxon>
        <taxon>Ecdysozoa</taxon>
        <taxon>Arthropoda</taxon>
        <taxon>Hexapoda</taxon>
        <taxon>Insecta</taxon>
        <taxon>Pterygota</taxon>
        <taxon>Neoptera</taxon>
        <taxon>Endopterygota</taxon>
        <taxon>Hymenoptera</taxon>
        <taxon>Apocrita</taxon>
        <taxon>Ichneumonoidea</taxon>
        <taxon>Braconidae</taxon>
        <taxon>Microgastrinae</taxon>
        <taxon>Cotesia</taxon>
    </lineage>
</organism>
<gene>
    <name evidence="1" type="ORF">KQX54_003702</name>
</gene>
<dbReference type="Proteomes" id="UP000826195">
    <property type="component" value="Unassembled WGS sequence"/>
</dbReference>
<evidence type="ECO:0000313" key="2">
    <source>
        <dbReference type="Proteomes" id="UP000826195"/>
    </source>
</evidence>
<reference evidence="1 2" key="1">
    <citation type="journal article" date="2021" name="J. Hered.">
        <title>A chromosome-level genome assembly of the parasitoid wasp, Cotesia glomerata (Hymenoptera: Braconidae).</title>
        <authorList>
            <person name="Pinto B.J."/>
            <person name="Weis J.J."/>
            <person name="Gamble T."/>
            <person name="Ode P.J."/>
            <person name="Paul R."/>
            <person name="Zaspel J.M."/>
        </authorList>
    </citation>
    <scope>NUCLEOTIDE SEQUENCE [LARGE SCALE GENOMIC DNA]</scope>
    <source>
        <strain evidence="1">CgM1</strain>
    </source>
</reference>
<proteinExistence type="predicted"/>
<sequence>MCISSYNRLRLNYIVDGACLATILSGCNGHHIICEHQHTSMTLAILKEDVLIRVLRTQDDPEETQHSGPGNPETC</sequence>
<dbReference type="AlphaFoldDB" id="A0AAV7HUJ9"/>
<protein>
    <submittedName>
        <fullName evidence="1">Uncharacterized protein</fullName>
    </submittedName>
</protein>
<comment type="caution">
    <text evidence="1">The sequence shown here is derived from an EMBL/GenBank/DDBJ whole genome shotgun (WGS) entry which is preliminary data.</text>
</comment>
<keyword evidence="2" id="KW-1185">Reference proteome</keyword>
<accession>A0AAV7HUJ9</accession>
<name>A0AAV7HUJ9_COTGL</name>
<evidence type="ECO:0000313" key="1">
    <source>
        <dbReference type="EMBL" id="KAH0534423.1"/>
    </source>
</evidence>
<dbReference type="EMBL" id="JAHXZJ010002982">
    <property type="protein sequence ID" value="KAH0534423.1"/>
    <property type="molecule type" value="Genomic_DNA"/>
</dbReference>